<accession>A0A3M7QRY4</accession>
<dbReference type="AlphaFoldDB" id="A0A3M7QRY4"/>
<comment type="caution">
    <text evidence="1">The sequence shown here is derived from an EMBL/GenBank/DDBJ whole genome shotgun (WGS) entry which is preliminary data.</text>
</comment>
<organism evidence="1 2">
    <name type="scientific">Brachionus plicatilis</name>
    <name type="common">Marine rotifer</name>
    <name type="synonym">Brachionus muelleri</name>
    <dbReference type="NCBI Taxonomy" id="10195"/>
    <lineage>
        <taxon>Eukaryota</taxon>
        <taxon>Metazoa</taxon>
        <taxon>Spiralia</taxon>
        <taxon>Gnathifera</taxon>
        <taxon>Rotifera</taxon>
        <taxon>Eurotatoria</taxon>
        <taxon>Monogononta</taxon>
        <taxon>Pseudotrocha</taxon>
        <taxon>Ploima</taxon>
        <taxon>Brachionidae</taxon>
        <taxon>Brachionus</taxon>
    </lineage>
</organism>
<dbReference type="EMBL" id="REGN01005264">
    <property type="protein sequence ID" value="RNA14082.1"/>
    <property type="molecule type" value="Genomic_DNA"/>
</dbReference>
<proteinExistence type="predicted"/>
<protein>
    <submittedName>
        <fullName evidence="1">Uncharacterized protein</fullName>
    </submittedName>
</protein>
<evidence type="ECO:0000313" key="2">
    <source>
        <dbReference type="Proteomes" id="UP000276133"/>
    </source>
</evidence>
<keyword evidence="2" id="KW-1185">Reference proteome</keyword>
<gene>
    <name evidence="1" type="ORF">BpHYR1_039933</name>
</gene>
<evidence type="ECO:0000313" key="1">
    <source>
        <dbReference type="EMBL" id="RNA14082.1"/>
    </source>
</evidence>
<sequence>MLMIRKKEKEDTIRAVSNNVAKVILKSILQILKAMKLKVQNRLNSCFGPLLSPAGHDSMIPELTGAALSQLRRKIECKLPRSNNSLESWHKALAQDIVDHPNFNRLVHHLLKEQNLKDCHSEQIKTGDDEIEYAYLNRYSNKEHFE</sequence>
<name>A0A3M7QRY4_BRAPC</name>
<reference evidence="1 2" key="1">
    <citation type="journal article" date="2018" name="Sci. Rep.">
        <title>Genomic signatures of local adaptation to the degree of environmental predictability in rotifers.</title>
        <authorList>
            <person name="Franch-Gras L."/>
            <person name="Hahn C."/>
            <person name="Garcia-Roger E.M."/>
            <person name="Carmona M.J."/>
            <person name="Serra M."/>
            <person name="Gomez A."/>
        </authorList>
    </citation>
    <scope>NUCLEOTIDE SEQUENCE [LARGE SCALE GENOMIC DNA]</scope>
    <source>
        <strain evidence="1">HYR1</strain>
    </source>
</reference>
<dbReference type="Proteomes" id="UP000276133">
    <property type="component" value="Unassembled WGS sequence"/>
</dbReference>